<accession>A0A5C6P0K1</accession>
<dbReference type="Proteomes" id="UP000324091">
    <property type="component" value="Chromosome 16"/>
</dbReference>
<evidence type="ECO:0000313" key="3">
    <source>
        <dbReference type="Proteomes" id="UP000324091"/>
    </source>
</evidence>
<keyword evidence="3" id="KW-1185">Reference proteome</keyword>
<reference evidence="2 3" key="1">
    <citation type="submission" date="2019-04" db="EMBL/GenBank/DDBJ databases">
        <title>Chromosome genome assembly for Takifugu flavidus.</title>
        <authorList>
            <person name="Xiao S."/>
        </authorList>
    </citation>
    <scope>NUCLEOTIDE SEQUENCE [LARGE SCALE GENOMIC DNA]</scope>
    <source>
        <strain evidence="2">HTHZ2018</strain>
        <tissue evidence="2">Muscle</tissue>
    </source>
</reference>
<feature type="region of interest" description="Disordered" evidence="1">
    <location>
        <begin position="211"/>
        <end position="244"/>
    </location>
</feature>
<dbReference type="EMBL" id="RHFK02000008">
    <property type="protein sequence ID" value="TWW71630.1"/>
    <property type="molecule type" value="Genomic_DNA"/>
</dbReference>
<evidence type="ECO:0000256" key="1">
    <source>
        <dbReference type="SAM" id="MobiDB-lite"/>
    </source>
</evidence>
<evidence type="ECO:0000313" key="2">
    <source>
        <dbReference type="EMBL" id="TWW71630.1"/>
    </source>
</evidence>
<feature type="region of interest" description="Disordered" evidence="1">
    <location>
        <begin position="95"/>
        <end position="130"/>
    </location>
</feature>
<dbReference type="AlphaFoldDB" id="A0A5C6P0K1"/>
<name>A0A5C6P0K1_9TELE</name>
<proteinExistence type="predicted"/>
<gene>
    <name evidence="2" type="ORF">D4764_16G0001270</name>
</gene>
<protein>
    <submittedName>
        <fullName evidence="2">Uncharacterized protein</fullName>
    </submittedName>
</protein>
<sequence length="322" mass="35566">MTNEEKRAIASLAKDKDITILPADKGQDSPVHLHLKESGHSVKDSQVWILAREDRWFERGVKKAIHVKLEKPSLNRGGGLRHFLSPTYNAVLHSFQQQTKHSHHSRRPGDSPPSEPADKGETPQPKLGAIFSSSVPSEFRTEEAFWTEGDLLPDLDQGITELLDSLRINLAALDGPKHNVPEELPAYSSHMRSGFVVDQEEPRSQCTSQLASQGGRVTIHRKRSPNQRPTVHHPLPVANRFSPLGDTPTKKPTLVICDSVLRYVKPTPATIVKCIPGARAANDTRLRQSEVTKINIESVCNYAETMSDSVAFSGPLPNLASD</sequence>
<comment type="caution">
    <text evidence="2">The sequence shown here is derived from an EMBL/GenBank/DDBJ whole genome shotgun (WGS) entry which is preliminary data.</text>
</comment>
<organism evidence="2 3">
    <name type="scientific">Takifugu flavidus</name>
    <name type="common">sansaifugu</name>
    <dbReference type="NCBI Taxonomy" id="433684"/>
    <lineage>
        <taxon>Eukaryota</taxon>
        <taxon>Metazoa</taxon>
        <taxon>Chordata</taxon>
        <taxon>Craniata</taxon>
        <taxon>Vertebrata</taxon>
        <taxon>Euteleostomi</taxon>
        <taxon>Actinopterygii</taxon>
        <taxon>Neopterygii</taxon>
        <taxon>Teleostei</taxon>
        <taxon>Neoteleostei</taxon>
        <taxon>Acanthomorphata</taxon>
        <taxon>Eupercaria</taxon>
        <taxon>Tetraodontiformes</taxon>
        <taxon>Tetradontoidea</taxon>
        <taxon>Tetraodontidae</taxon>
        <taxon>Takifugu</taxon>
    </lineage>
</organism>